<keyword evidence="3" id="KW-1185">Reference proteome</keyword>
<dbReference type="KEGG" id="beo:BEH_07300"/>
<dbReference type="InterPro" id="IPR018600">
    <property type="entry name" value="Phage_SP-beta_YonK"/>
</dbReference>
<dbReference type="Proteomes" id="UP000036202">
    <property type="component" value="Chromosome"/>
</dbReference>
<evidence type="ECO:0000259" key="1">
    <source>
        <dbReference type="Pfam" id="PF09642"/>
    </source>
</evidence>
<evidence type="ECO:0000313" key="3">
    <source>
        <dbReference type="Proteomes" id="UP000036202"/>
    </source>
</evidence>
<proteinExistence type="predicted"/>
<accession>A0A0H4KUE8</accession>
<sequence length="65" mass="7385">MAKNQDTMSSNLTGVLDVEEMTVTFIDKKDEGETVYDLEKTLQKYNGHTVSITFKVDENIDPVEE</sequence>
<gene>
    <name evidence="2" type="ORF">BEH_07300</name>
</gene>
<evidence type="ECO:0000313" key="2">
    <source>
        <dbReference type="EMBL" id="AKO91923.1"/>
    </source>
</evidence>
<dbReference type="RefSeq" id="WP_046216883.1">
    <property type="nucleotide sequence ID" value="NZ_CP011974.1"/>
</dbReference>
<reference evidence="2 3" key="1">
    <citation type="journal article" date="2015" name="PLoS ONE">
        <title>Genome Sequence of Bacillus endophyticus and Analysis of Its Companion Mechanism in the Ketogulonigenium vulgare-Bacillus Strain Consortium.</title>
        <authorList>
            <person name="Jia N."/>
            <person name="Du J."/>
            <person name="Ding M.Z."/>
            <person name="Gao F."/>
            <person name="Yuan Y.J."/>
        </authorList>
    </citation>
    <scope>NUCLEOTIDE SEQUENCE [LARGE SCALE GENOMIC DNA]</scope>
    <source>
        <strain evidence="2 3">Hbe603</strain>
    </source>
</reference>
<name>A0A0H4KUE8_9BACI</name>
<feature type="domain" description="Bacillus phage SPbeta YonK" evidence="1">
    <location>
        <begin position="1"/>
        <end position="63"/>
    </location>
</feature>
<dbReference type="InterPro" id="IPR037261">
    <property type="entry name" value="YonK_sf"/>
</dbReference>
<reference evidence="3" key="2">
    <citation type="submission" date="2015-06" db="EMBL/GenBank/DDBJ databases">
        <title>Genome Sequence of Bacillus endophyticus and Analysis of its Companion Mechanism in the Ketogulonigenium vulgare-Bacillus strain Consortium.</title>
        <authorList>
            <person name="Jia N."/>
            <person name="Du J."/>
            <person name="Ding M.-Z."/>
            <person name="Gao F."/>
            <person name="Yuan Y.-J."/>
        </authorList>
    </citation>
    <scope>NUCLEOTIDE SEQUENCE [LARGE SCALE GENOMIC DNA]</scope>
    <source>
        <strain evidence="3">Hbe603</strain>
    </source>
</reference>
<dbReference type="PATRIC" id="fig|135735.6.peg.1474"/>
<dbReference type="Pfam" id="PF09642">
    <property type="entry name" value="YonK"/>
    <property type="match status" value="1"/>
</dbReference>
<dbReference type="SUPFAM" id="SSF160570">
    <property type="entry name" value="YonK-like"/>
    <property type="match status" value="1"/>
</dbReference>
<organism evidence="2 3">
    <name type="scientific">Priestia filamentosa</name>
    <dbReference type="NCBI Taxonomy" id="1402861"/>
    <lineage>
        <taxon>Bacteria</taxon>
        <taxon>Bacillati</taxon>
        <taxon>Bacillota</taxon>
        <taxon>Bacilli</taxon>
        <taxon>Bacillales</taxon>
        <taxon>Bacillaceae</taxon>
        <taxon>Priestia</taxon>
    </lineage>
</organism>
<dbReference type="Gene3D" id="6.20.120.10">
    <property type="match status" value="1"/>
</dbReference>
<dbReference type="EMBL" id="CP011974">
    <property type="protein sequence ID" value="AKO91923.1"/>
    <property type="molecule type" value="Genomic_DNA"/>
</dbReference>
<protein>
    <recommendedName>
        <fullName evidence="1">Bacillus phage SPbeta YonK domain-containing protein</fullName>
    </recommendedName>
</protein>
<dbReference type="AlphaFoldDB" id="A0A0H4KUE8"/>